<dbReference type="InterPro" id="IPR051260">
    <property type="entry name" value="Diverse_substr_monoxygenases"/>
</dbReference>
<dbReference type="EMBL" id="CP035493">
    <property type="protein sequence ID" value="QAY71599.1"/>
    <property type="molecule type" value="Genomic_DNA"/>
</dbReference>
<dbReference type="InterPro" id="IPR011251">
    <property type="entry name" value="Luciferase-like_dom"/>
</dbReference>
<dbReference type="Proteomes" id="UP000292118">
    <property type="component" value="Chromosome"/>
</dbReference>
<keyword evidence="8" id="KW-1185">Reference proteome</keyword>
<keyword evidence="2" id="KW-0288">FMN</keyword>
<keyword evidence="4" id="KW-0503">Monooxygenase</keyword>
<dbReference type="SUPFAM" id="SSF55729">
    <property type="entry name" value="Acyl-CoA N-acyltransferases (Nat)"/>
    <property type="match status" value="1"/>
</dbReference>
<dbReference type="GO" id="GO:0004497">
    <property type="term" value="F:monooxygenase activity"/>
    <property type="evidence" value="ECO:0007669"/>
    <property type="project" value="UniProtKB-KW"/>
</dbReference>
<dbReference type="Gene3D" id="3.20.20.30">
    <property type="entry name" value="Luciferase-like domain"/>
    <property type="match status" value="1"/>
</dbReference>
<name>A0A4P6FBC5_9MICO</name>
<dbReference type="PANTHER" id="PTHR30011">
    <property type="entry name" value="ALKANESULFONATE MONOOXYGENASE-RELATED"/>
    <property type="match status" value="1"/>
</dbReference>
<gene>
    <name evidence="7" type="ORF">ET471_17470</name>
</gene>
<evidence type="ECO:0000313" key="7">
    <source>
        <dbReference type="EMBL" id="QAY71599.1"/>
    </source>
</evidence>
<dbReference type="Pfam" id="PF00296">
    <property type="entry name" value="Bac_luciferase"/>
    <property type="match status" value="1"/>
</dbReference>
<dbReference type="PROSITE" id="PS51186">
    <property type="entry name" value="GNAT"/>
    <property type="match status" value="1"/>
</dbReference>
<evidence type="ECO:0000256" key="2">
    <source>
        <dbReference type="ARBA" id="ARBA00022643"/>
    </source>
</evidence>
<feature type="domain" description="N-acetyltransferase" evidence="6">
    <location>
        <begin position="25"/>
        <end position="174"/>
    </location>
</feature>
<dbReference type="OrthoDB" id="3265338at2"/>
<dbReference type="InterPro" id="IPR016181">
    <property type="entry name" value="Acyl_CoA_acyltransferase"/>
</dbReference>
<dbReference type="GO" id="GO:0016747">
    <property type="term" value="F:acyltransferase activity, transferring groups other than amino-acyl groups"/>
    <property type="evidence" value="ECO:0007669"/>
    <property type="project" value="InterPro"/>
</dbReference>
<dbReference type="Gene3D" id="3.40.630.30">
    <property type="match status" value="1"/>
</dbReference>
<dbReference type="SUPFAM" id="SSF51679">
    <property type="entry name" value="Bacterial luciferase-like"/>
    <property type="match status" value="1"/>
</dbReference>
<feature type="region of interest" description="Disordered" evidence="5">
    <location>
        <begin position="355"/>
        <end position="402"/>
    </location>
</feature>
<evidence type="ECO:0000259" key="6">
    <source>
        <dbReference type="PROSITE" id="PS51186"/>
    </source>
</evidence>
<dbReference type="PANTHER" id="PTHR30011:SF16">
    <property type="entry name" value="C2H2 FINGER DOMAIN TRANSCRIPTION FACTOR (EUROFUNG)-RELATED"/>
    <property type="match status" value="1"/>
</dbReference>
<dbReference type="InterPro" id="IPR000182">
    <property type="entry name" value="GNAT_dom"/>
</dbReference>
<dbReference type="InterPro" id="IPR036661">
    <property type="entry name" value="Luciferase-like_sf"/>
</dbReference>
<feature type="compositionally biased region" description="Low complexity" evidence="5">
    <location>
        <begin position="383"/>
        <end position="402"/>
    </location>
</feature>
<evidence type="ECO:0000256" key="4">
    <source>
        <dbReference type="ARBA" id="ARBA00023033"/>
    </source>
</evidence>
<dbReference type="AlphaFoldDB" id="A0A4P6FBC5"/>
<sequence>MTEVTVATATTVRGAAVSGATVSGATVERTTWDDPRVAALREAMDAEIGPRYADVLRNVAPPPLDVADVVAVFLATVDGEPVATASLKRTGAFAEVKRVFVHAHGRRRGLASALLRAVEDEARALGYAAAHLQTGFRQPEAQRLYEREGWRQVPPFGPYAGDTVVSVTYAKPLGQPLLAADVGTAVPAENDVVGAVVEQLEALDAAGVDVAFLDDAYRVPDGVVRADAPTLAAVAAHRTHRIALVPSVTTTHTEPFHLSKVVQTLDWVTRGRAGVRLTVSTDDEEAAAFGRRLAPGPDDAWAEAADVVEASRRLWDSWEDDAEIRDVATGRFIDAGKVHYTGFTGRWFAVQGPSIVPRSPQGLPRSSSRTTTPPRPRRRARWRWPTSSGHGRSTTSSGRGRG</sequence>
<organism evidence="7 8">
    <name type="scientific">Xylanimonas protaetiae</name>
    <dbReference type="NCBI Taxonomy" id="2509457"/>
    <lineage>
        <taxon>Bacteria</taxon>
        <taxon>Bacillati</taxon>
        <taxon>Actinomycetota</taxon>
        <taxon>Actinomycetes</taxon>
        <taxon>Micrococcales</taxon>
        <taxon>Promicromonosporaceae</taxon>
        <taxon>Xylanimonas</taxon>
    </lineage>
</organism>
<keyword evidence="3" id="KW-0560">Oxidoreductase</keyword>
<proteinExistence type="predicted"/>
<dbReference type="CDD" id="cd04301">
    <property type="entry name" value="NAT_SF"/>
    <property type="match status" value="1"/>
</dbReference>
<dbReference type="Pfam" id="PF00583">
    <property type="entry name" value="Acetyltransf_1"/>
    <property type="match status" value="1"/>
</dbReference>
<evidence type="ECO:0000313" key="8">
    <source>
        <dbReference type="Proteomes" id="UP000292118"/>
    </source>
</evidence>
<reference evidence="7 8" key="1">
    <citation type="submission" date="2019-01" db="EMBL/GenBank/DDBJ databases">
        <title>Genome sequencing of strain FW10M-9.</title>
        <authorList>
            <person name="Heo J."/>
            <person name="Kim S.-J."/>
            <person name="Kim J.-S."/>
            <person name="Hong S.-B."/>
            <person name="Kwon S.-W."/>
        </authorList>
    </citation>
    <scope>NUCLEOTIDE SEQUENCE [LARGE SCALE GENOMIC DNA]</scope>
    <source>
        <strain evidence="7 8">FW10M-9</strain>
    </source>
</reference>
<evidence type="ECO:0000256" key="5">
    <source>
        <dbReference type="SAM" id="MobiDB-lite"/>
    </source>
</evidence>
<accession>A0A4P6FBC5</accession>
<evidence type="ECO:0000256" key="1">
    <source>
        <dbReference type="ARBA" id="ARBA00022630"/>
    </source>
</evidence>
<dbReference type="GO" id="GO:0016705">
    <property type="term" value="F:oxidoreductase activity, acting on paired donors, with incorporation or reduction of molecular oxygen"/>
    <property type="evidence" value="ECO:0007669"/>
    <property type="project" value="InterPro"/>
</dbReference>
<keyword evidence="1" id="KW-0285">Flavoprotein</keyword>
<evidence type="ECO:0000256" key="3">
    <source>
        <dbReference type="ARBA" id="ARBA00023002"/>
    </source>
</evidence>
<dbReference type="KEGG" id="xya:ET471_17470"/>
<protein>
    <submittedName>
        <fullName evidence="7">LLM class flavin-dependent oxidoreductase</fullName>
    </submittedName>
</protein>